<evidence type="ECO:0000313" key="11">
    <source>
        <dbReference type="Proteomes" id="UP001055911"/>
    </source>
</evidence>
<accession>A0A9Q8ZTN6</accession>
<keyword evidence="7 8" id="KW-0472">Membrane</keyword>
<evidence type="ECO:0000256" key="5">
    <source>
        <dbReference type="ARBA" id="ARBA00022692"/>
    </source>
</evidence>
<feature type="transmembrane region" description="Helical" evidence="8">
    <location>
        <begin position="130"/>
        <end position="162"/>
    </location>
</feature>
<evidence type="ECO:0000256" key="7">
    <source>
        <dbReference type="ARBA" id="ARBA00023136"/>
    </source>
</evidence>
<gene>
    <name evidence="10" type="ORF">M3M40_00990</name>
</gene>
<dbReference type="EMBL" id="CP097119">
    <property type="protein sequence ID" value="USS89414.1"/>
    <property type="molecule type" value="Genomic_DNA"/>
</dbReference>
<evidence type="ECO:0000259" key="9">
    <source>
        <dbReference type="Pfam" id="PF13303"/>
    </source>
</evidence>
<keyword evidence="2" id="KW-0813">Transport</keyword>
<keyword evidence="11" id="KW-1185">Reference proteome</keyword>
<dbReference type="AlphaFoldDB" id="A0A9Q8ZTN6"/>
<reference evidence="10" key="1">
    <citation type="submission" date="2022-05" db="EMBL/GenBank/DDBJ databases">
        <authorList>
            <person name="Oliphant S.A."/>
            <person name="Watson-Haigh N.S."/>
            <person name="Sumby K.M."/>
            <person name="Gardner J.M."/>
            <person name="Jiranek V."/>
        </authorList>
    </citation>
    <scope>NUCLEOTIDE SEQUENCE</scope>
    <source>
        <strain evidence="10">KI4_B1</strain>
    </source>
</reference>
<protein>
    <submittedName>
        <fullName evidence="10">PTS sugar transporter subunit IIC</fullName>
    </submittedName>
</protein>
<feature type="domain" description="Phosphotransferase system EIIC" evidence="9">
    <location>
        <begin position="11"/>
        <end position="343"/>
    </location>
</feature>
<feature type="transmembrane region" description="Helical" evidence="8">
    <location>
        <begin position="12"/>
        <end position="34"/>
    </location>
</feature>
<proteinExistence type="predicted"/>
<evidence type="ECO:0000313" key="10">
    <source>
        <dbReference type="EMBL" id="USS89414.1"/>
    </source>
</evidence>
<feature type="transmembrane region" description="Helical" evidence="8">
    <location>
        <begin position="106"/>
        <end position="124"/>
    </location>
</feature>
<dbReference type="GO" id="GO:0008982">
    <property type="term" value="F:protein-N(PI)-phosphohistidine-sugar phosphotransferase activity"/>
    <property type="evidence" value="ECO:0007669"/>
    <property type="project" value="InterPro"/>
</dbReference>
<organism evidence="10 11">
    <name type="scientific">Fructilactobacillus cliffordii</name>
    <dbReference type="NCBI Taxonomy" id="2940299"/>
    <lineage>
        <taxon>Bacteria</taxon>
        <taxon>Bacillati</taxon>
        <taxon>Bacillota</taxon>
        <taxon>Bacilli</taxon>
        <taxon>Lactobacillales</taxon>
        <taxon>Lactobacillaceae</taxon>
        <taxon>Fructilactobacillus</taxon>
    </lineage>
</organism>
<keyword evidence="6 8" id="KW-1133">Transmembrane helix</keyword>
<dbReference type="Pfam" id="PF13303">
    <property type="entry name" value="PTS_EIIC_2"/>
    <property type="match status" value="1"/>
</dbReference>
<feature type="transmembrane region" description="Helical" evidence="8">
    <location>
        <begin position="307"/>
        <end position="330"/>
    </location>
</feature>
<dbReference type="RefSeq" id="WP_252766964.1">
    <property type="nucleotide sequence ID" value="NZ_CP097119.1"/>
</dbReference>
<keyword evidence="5 8" id="KW-0812">Transmembrane</keyword>
<keyword evidence="4 10" id="KW-0762">Sugar transport</keyword>
<evidence type="ECO:0000256" key="6">
    <source>
        <dbReference type="ARBA" id="ARBA00022989"/>
    </source>
</evidence>
<evidence type="ECO:0000256" key="1">
    <source>
        <dbReference type="ARBA" id="ARBA00004651"/>
    </source>
</evidence>
<evidence type="ECO:0000256" key="4">
    <source>
        <dbReference type="ARBA" id="ARBA00022597"/>
    </source>
</evidence>
<comment type="subcellular location">
    <subcellularLocation>
        <location evidence="1">Cell membrane</location>
        <topology evidence="1">Multi-pass membrane protein</topology>
    </subcellularLocation>
</comment>
<dbReference type="InterPro" id="IPR003352">
    <property type="entry name" value="PTS_EIIC"/>
</dbReference>
<feature type="transmembrane region" description="Helical" evidence="8">
    <location>
        <begin position="174"/>
        <end position="207"/>
    </location>
</feature>
<sequence>MPTSLKTATNNILNGISIGLIVALVPGAILNAIVKPLVPHAPFLSIILAMTGIAAMLLPATSAVCVGMLAKFTPIQTTCLALAAEVGAGNAHFNQGQIAVTGSGNVLNIGITIAIAYALIIFVGKRLKGYTILLLPTLALLIGGGIGLVTLGPVTAFTTAIGKLIMQFTGLQPLIMGALMGICFAILVLSPISSVGIATAIGISGIAAGSANLGITAAAFTVAIAGSSVNSLGTTISHFVGTPKIQMANVLKKPKLFIPSMINAAIVGSIGALFNVKGTPVSAGFGLSGLVGPLANLDAHPHTTGSAIIVSLLLFIVLPVALAFLSRYLFTDKLHLQTAEDFHIDYQ</sequence>
<dbReference type="Proteomes" id="UP001055911">
    <property type="component" value="Chromosome"/>
</dbReference>
<dbReference type="GO" id="GO:0009401">
    <property type="term" value="P:phosphoenolpyruvate-dependent sugar phosphotransferase system"/>
    <property type="evidence" value="ECO:0007669"/>
    <property type="project" value="InterPro"/>
</dbReference>
<keyword evidence="3" id="KW-1003">Cell membrane</keyword>
<dbReference type="GO" id="GO:0005886">
    <property type="term" value="C:plasma membrane"/>
    <property type="evidence" value="ECO:0007669"/>
    <property type="project" value="UniProtKB-SubCell"/>
</dbReference>
<feature type="transmembrane region" description="Helical" evidence="8">
    <location>
        <begin position="213"/>
        <end position="236"/>
    </location>
</feature>
<evidence type="ECO:0000256" key="3">
    <source>
        <dbReference type="ARBA" id="ARBA00022475"/>
    </source>
</evidence>
<evidence type="ECO:0000256" key="8">
    <source>
        <dbReference type="SAM" id="Phobius"/>
    </source>
</evidence>
<feature type="transmembrane region" description="Helical" evidence="8">
    <location>
        <begin position="46"/>
        <end position="70"/>
    </location>
</feature>
<evidence type="ECO:0000256" key="2">
    <source>
        <dbReference type="ARBA" id="ARBA00022448"/>
    </source>
</evidence>
<feature type="transmembrane region" description="Helical" evidence="8">
    <location>
        <begin position="256"/>
        <end position="276"/>
    </location>
</feature>
<name>A0A9Q8ZTN6_9LACO</name>